<reference evidence="1 2" key="1">
    <citation type="submission" date="2014-04" db="EMBL/GenBank/DDBJ databases">
        <authorList>
            <consortium name="DOE Joint Genome Institute"/>
            <person name="Kuo A."/>
            <person name="Zuccaro A."/>
            <person name="Kohler A."/>
            <person name="Nagy L.G."/>
            <person name="Floudas D."/>
            <person name="Copeland A."/>
            <person name="Barry K.W."/>
            <person name="Cichocki N."/>
            <person name="Veneault-Fourrey C."/>
            <person name="LaButti K."/>
            <person name="Lindquist E.A."/>
            <person name="Lipzen A."/>
            <person name="Lundell T."/>
            <person name="Morin E."/>
            <person name="Murat C."/>
            <person name="Sun H."/>
            <person name="Tunlid A."/>
            <person name="Henrissat B."/>
            <person name="Grigoriev I.V."/>
            <person name="Hibbett D.S."/>
            <person name="Martin F."/>
            <person name="Nordberg H.P."/>
            <person name="Cantor M.N."/>
            <person name="Hua S.X."/>
        </authorList>
    </citation>
    <scope>NUCLEOTIDE SEQUENCE [LARGE SCALE GENOMIC DNA]</scope>
    <source>
        <strain evidence="1 2">MAFF 305830</strain>
    </source>
</reference>
<dbReference type="OrthoDB" id="3365698at2759"/>
<name>A0A0C3ATZ8_SERVB</name>
<evidence type="ECO:0000313" key="2">
    <source>
        <dbReference type="Proteomes" id="UP000054097"/>
    </source>
</evidence>
<evidence type="ECO:0000313" key="1">
    <source>
        <dbReference type="EMBL" id="KIM23484.1"/>
    </source>
</evidence>
<gene>
    <name evidence="1" type="ORF">M408DRAFT_27830</name>
</gene>
<organism evidence="1 2">
    <name type="scientific">Serendipita vermifera MAFF 305830</name>
    <dbReference type="NCBI Taxonomy" id="933852"/>
    <lineage>
        <taxon>Eukaryota</taxon>
        <taxon>Fungi</taxon>
        <taxon>Dikarya</taxon>
        <taxon>Basidiomycota</taxon>
        <taxon>Agaricomycotina</taxon>
        <taxon>Agaricomycetes</taxon>
        <taxon>Sebacinales</taxon>
        <taxon>Serendipitaceae</taxon>
        <taxon>Serendipita</taxon>
    </lineage>
</organism>
<dbReference type="HOGENOM" id="CLU_015287_0_0_1"/>
<protein>
    <recommendedName>
        <fullName evidence="3">F-box domain-containing protein</fullName>
    </recommendedName>
</protein>
<dbReference type="EMBL" id="KN824336">
    <property type="protein sequence ID" value="KIM23484.1"/>
    <property type="molecule type" value="Genomic_DNA"/>
</dbReference>
<dbReference type="AlphaFoldDB" id="A0A0C3ATZ8"/>
<evidence type="ECO:0008006" key="3">
    <source>
        <dbReference type="Google" id="ProtNLM"/>
    </source>
</evidence>
<keyword evidence="2" id="KW-1185">Reference proteome</keyword>
<dbReference type="Gene3D" id="3.80.10.10">
    <property type="entry name" value="Ribonuclease Inhibitor"/>
    <property type="match status" value="1"/>
</dbReference>
<sequence>MNHSAISIKYRGPDLVANLFAQRMKILAWIIENTNVTSTKPTNKSLNHHLQQEYNHMTDQITQLEYHPFRDPMKVLPLELCADIIEEAIRRYDRVDRLLDLTSVSRRWCNILTSLPTLWTEIVFDSSKGDYLAKAAIGLSLSGTCELSVTIAVPFELWQEISSIVLAESGRIASLQIESPPNYSDSEKILHDFEGLPVLKTLELPPEHNSGNVDSRPRNIGFEKMPLLSTISGPRPGPLEYSCSRFIRNRIIHIPTITQDMVNVWARLPNLIGLFLDEHHTSPDYSPKSFKSSLPSVRHLVYSGRALERALSLLGPNVTSITVDVYESHQVLDLLRRFPRIHHLKLLVSTHFNYEGVAIGTTPISCGSVESLQIQGASYQSHPTNMEEATALWKILYQAFIDILPCVKTLVLGYLPFIDETWSYISSLKQLHDLTVSYCMFHLSNSQNTITIEHLSDVNWSMLPDSVGIFSKIIGPSLHGLYMSTAAEEWTSVDADATKSNIPANSFPSLASLTVTFRRPLPWDIGIYKNLRKLGLHTMYAHVTDLMARSDILEIILLRPREFPVLDTIELGIWPFECDILLLMLERKNIYAQPGISPITTIVVTVNTPLPYRLLYPITTLLRGRFPEREPNVAFSLDAVGERIFDESS</sequence>
<accession>A0A0C3ATZ8</accession>
<dbReference type="InterPro" id="IPR032675">
    <property type="entry name" value="LRR_dom_sf"/>
</dbReference>
<dbReference type="Proteomes" id="UP000054097">
    <property type="component" value="Unassembled WGS sequence"/>
</dbReference>
<dbReference type="SUPFAM" id="SSF52047">
    <property type="entry name" value="RNI-like"/>
    <property type="match status" value="1"/>
</dbReference>
<reference evidence="2" key="2">
    <citation type="submission" date="2015-01" db="EMBL/GenBank/DDBJ databases">
        <title>Evolutionary Origins and Diversification of the Mycorrhizal Mutualists.</title>
        <authorList>
            <consortium name="DOE Joint Genome Institute"/>
            <consortium name="Mycorrhizal Genomics Consortium"/>
            <person name="Kohler A."/>
            <person name="Kuo A."/>
            <person name="Nagy L.G."/>
            <person name="Floudas D."/>
            <person name="Copeland A."/>
            <person name="Barry K.W."/>
            <person name="Cichocki N."/>
            <person name="Veneault-Fourrey C."/>
            <person name="LaButti K."/>
            <person name="Lindquist E.A."/>
            <person name="Lipzen A."/>
            <person name="Lundell T."/>
            <person name="Morin E."/>
            <person name="Murat C."/>
            <person name="Riley R."/>
            <person name="Ohm R."/>
            <person name="Sun H."/>
            <person name="Tunlid A."/>
            <person name="Henrissat B."/>
            <person name="Grigoriev I.V."/>
            <person name="Hibbett D.S."/>
            <person name="Martin F."/>
        </authorList>
    </citation>
    <scope>NUCLEOTIDE SEQUENCE [LARGE SCALE GENOMIC DNA]</scope>
    <source>
        <strain evidence="2">MAFF 305830</strain>
    </source>
</reference>
<proteinExistence type="predicted"/>